<evidence type="ECO:0000256" key="5">
    <source>
        <dbReference type="ARBA" id="ARBA00023254"/>
    </source>
</evidence>
<dbReference type="SUPFAM" id="SSF56019">
    <property type="entry name" value="The spindle assembly checkpoint protein mad2"/>
    <property type="match status" value="1"/>
</dbReference>
<dbReference type="AlphaFoldDB" id="A0AA36DSF4"/>
<evidence type="ECO:0000256" key="3">
    <source>
        <dbReference type="ARBA" id="ARBA00022454"/>
    </source>
</evidence>
<protein>
    <recommendedName>
        <fullName evidence="7">HORMA domain-containing protein</fullName>
    </recommendedName>
</protein>
<keyword evidence="5" id="KW-0469">Meiosis</keyword>
<feature type="compositionally biased region" description="Low complexity" evidence="6">
    <location>
        <begin position="331"/>
        <end position="347"/>
    </location>
</feature>
<feature type="domain" description="HORMA" evidence="7">
    <location>
        <begin position="49"/>
        <end position="253"/>
    </location>
</feature>
<evidence type="ECO:0000313" key="9">
    <source>
        <dbReference type="Proteomes" id="UP001176961"/>
    </source>
</evidence>
<proteinExistence type="predicted"/>
<dbReference type="InterPro" id="IPR036570">
    <property type="entry name" value="HORMA_dom_sf"/>
</dbReference>
<feature type="region of interest" description="Disordered" evidence="6">
    <location>
        <begin position="324"/>
        <end position="368"/>
    </location>
</feature>
<evidence type="ECO:0000313" key="8">
    <source>
        <dbReference type="EMBL" id="CAJ0592533.1"/>
    </source>
</evidence>
<gene>
    <name evidence="8" type="ORF">CYNAS_LOCUS4516</name>
</gene>
<keyword evidence="3" id="KW-0158">Chromosome</keyword>
<dbReference type="Pfam" id="PF02301">
    <property type="entry name" value="HORMA"/>
    <property type="match status" value="1"/>
</dbReference>
<dbReference type="PANTHER" id="PTHR48225:SF7">
    <property type="entry name" value="MEIOSIS-SPECIFIC PROTEIN HOP1"/>
    <property type="match status" value="1"/>
</dbReference>
<sequence>MKTRRPFGICSLQVRNFPTMAPHETDVHQRVVKKWEWADTFPEDLSHPMDSTKFLTRCMYTAFCDIIANRRLLPKTVFKIRTIDEDLRVCVLNTSTPSGYRMVEKFRGVSHAIANRYLRSLMLVINPTREDVSDAVEMYTWHLRYGGGDDPRAEFTSTDGTIIASLKYGGIQSVKKQVYDLFKAIRRLCNLVLSPLPAAATATLRATYTNWTPEDYQAPGFYPSPENPILRPEAGEIRMGLLHTDHHTAFVMAKSIFVGESREHELLEGNRIGDSLSQDSANSVNDGDVQLHSTNNTMERISGDVSQEGLLEIPRRTLASPSHVKRIRLGSDSSNSSVASRTSRASVLEVRGSVDSPDRSEESELEETFHYDTPAKIPKKSRENFEEVASSSLRLDVIKTQSSCKTPPSVKTPGRIKCAKFTPKDTQQVKRG</sequence>
<dbReference type="PROSITE" id="PS50815">
    <property type="entry name" value="HORMA"/>
    <property type="match status" value="1"/>
</dbReference>
<keyword evidence="4" id="KW-0539">Nucleus</keyword>
<dbReference type="GO" id="GO:0051321">
    <property type="term" value="P:meiotic cell cycle"/>
    <property type="evidence" value="ECO:0007669"/>
    <property type="project" value="UniProtKB-KW"/>
</dbReference>
<evidence type="ECO:0000256" key="4">
    <source>
        <dbReference type="ARBA" id="ARBA00023242"/>
    </source>
</evidence>
<accession>A0AA36DSF4</accession>
<dbReference type="EMBL" id="CATQJL010000112">
    <property type="protein sequence ID" value="CAJ0592533.1"/>
    <property type="molecule type" value="Genomic_DNA"/>
</dbReference>
<dbReference type="Proteomes" id="UP001176961">
    <property type="component" value="Unassembled WGS sequence"/>
</dbReference>
<dbReference type="PANTHER" id="PTHR48225">
    <property type="entry name" value="HORMA DOMAIN-CONTAINING PROTEIN 1"/>
    <property type="match status" value="1"/>
</dbReference>
<evidence type="ECO:0000259" key="7">
    <source>
        <dbReference type="PROSITE" id="PS50815"/>
    </source>
</evidence>
<organism evidence="8 9">
    <name type="scientific">Cylicocyclus nassatus</name>
    <name type="common">Nematode worm</name>
    <dbReference type="NCBI Taxonomy" id="53992"/>
    <lineage>
        <taxon>Eukaryota</taxon>
        <taxon>Metazoa</taxon>
        <taxon>Ecdysozoa</taxon>
        <taxon>Nematoda</taxon>
        <taxon>Chromadorea</taxon>
        <taxon>Rhabditida</taxon>
        <taxon>Rhabditina</taxon>
        <taxon>Rhabditomorpha</taxon>
        <taxon>Strongyloidea</taxon>
        <taxon>Strongylidae</taxon>
        <taxon>Cylicocyclus</taxon>
    </lineage>
</organism>
<dbReference type="GO" id="GO:0005694">
    <property type="term" value="C:chromosome"/>
    <property type="evidence" value="ECO:0007669"/>
    <property type="project" value="UniProtKB-SubCell"/>
</dbReference>
<feature type="compositionally biased region" description="Basic and acidic residues" evidence="6">
    <location>
        <begin position="356"/>
        <end position="368"/>
    </location>
</feature>
<reference evidence="8" key="1">
    <citation type="submission" date="2023-07" db="EMBL/GenBank/DDBJ databases">
        <authorList>
            <consortium name="CYATHOMIX"/>
        </authorList>
    </citation>
    <scope>NUCLEOTIDE SEQUENCE</scope>
    <source>
        <strain evidence="8">N/A</strain>
    </source>
</reference>
<evidence type="ECO:0000256" key="6">
    <source>
        <dbReference type="SAM" id="MobiDB-lite"/>
    </source>
</evidence>
<dbReference type="Gene3D" id="3.30.900.10">
    <property type="entry name" value="HORMA domain"/>
    <property type="match status" value="1"/>
</dbReference>
<dbReference type="GO" id="GO:0005634">
    <property type="term" value="C:nucleus"/>
    <property type="evidence" value="ECO:0007669"/>
    <property type="project" value="UniProtKB-SubCell"/>
</dbReference>
<evidence type="ECO:0000256" key="1">
    <source>
        <dbReference type="ARBA" id="ARBA00004123"/>
    </source>
</evidence>
<keyword evidence="9" id="KW-1185">Reference proteome</keyword>
<name>A0AA36DSF4_CYLNA</name>
<dbReference type="InterPro" id="IPR003511">
    <property type="entry name" value="HORMA_dom"/>
</dbReference>
<evidence type="ECO:0000256" key="2">
    <source>
        <dbReference type="ARBA" id="ARBA00004286"/>
    </source>
</evidence>
<dbReference type="InterPro" id="IPR051294">
    <property type="entry name" value="HORMA_MeioticProgression"/>
</dbReference>
<comment type="caution">
    <text evidence="8">The sequence shown here is derived from an EMBL/GenBank/DDBJ whole genome shotgun (WGS) entry which is preliminary data.</text>
</comment>
<comment type="subcellular location">
    <subcellularLocation>
        <location evidence="2">Chromosome</location>
    </subcellularLocation>
    <subcellularLocation>
        <location evidence="1">Nucleus</location>
    </subcellularLocation>
</comment>